<dbReference type="InterPro" id="IPR000259">
    <property type="entry name" value="Adhesion_dom_fimbrial"/>
</dbReference>
<evidence type="ECO:0000256" key="1">
    <source>
        <dbReference type="SAM" id="SignalP"/>
    </source>
</evidence>
<dbReference type="PANTHER" id="PTHR33420">
    <property type="entry name" value="FIMBRIAL SUBUNIT ELFA-RELATED"/>
    <property type="match status" value="1"/>
</dbReference>
<feature type="chain" id="PRO_5020800521" evidence="1">
    <location>
        <begin position="32"/>
        <end position="339"/>
    </location>
</feature>
<organism evidence="3 4">
    <name type="scientific">Dyella soli</name>
    <dbReference type="NCBI Taxonomy" id="522319"/>
    <lineage>
        <taxon>Bacteria</taxon>
        <taxon>Pseudomonadati</taxon>
        <taxon>Pseudomonadota</taxon>
        <taxon>Gammaproteobacteria</taxon>
        <taxon>Lysobacterales</taxon>
        <taxon>Rhodanobacteraceae</taxon>
        <taxon>Dyella</taxon>
    </lineage>
</organism>
<dbReference type="GO" id="GO:0009289">
    <property type="term" value="C:pilus"/>
    <property type="evidence" value="ECO:0007669"/>
    <property type="project" value="InterPro"/>
</dbReference>
<reference evidence="3 4" key="1">
    <citation type="submission" date="2019-02" db="EMBL/GenBank/DDBJ databases">
        <title>Dyella amyloliquefaciens sp. nov., isolated from forest soil.</title>
        <authorList>
            <person name="Gao Z.-H."/>
            <person name="Qiu L.-H."/>
        </authorList>
    </citation>
    <scope>NUCLEOTIDE SEQUENCE [LARGE SCALE GENOMIC DNA]</scope>
    <source>
        <strain evidence="3 4">KACC 12747</strain>
    </source>
</reference>
<keyword evidence="4" id="KW-1185">Reference proteome</keyword>
<keyword evidence="1" id="KW-0732">Signal</keyword>
<protein>
    <submittedName>
        <fullName evidence="3">Type 1 fimbrial protein</fullName>
    </submittedName>
</protein>
<dbReference type="Gene3D" id="2.60.40.1090">
    <property type="entry name" value="Fimbrial-type adhesion domain"/>
    <property type="match status" value="1"/>
</dbReference>
<evidence type="ECO:0000313" key="4">
    <source>
        <dbReference type="Proteomes" id="UP000291822"/>
    </source>
</evidence>
<feature type="signal peptide" evidence="1">
    <location>
        <begin position="1"/>
        <end position="31"/>
    </location>
</feature>
<dbReference type="PANTHER" id="PTHR33420:SF26">
    <property type="entry name" value="FIMBRIAL SUBUNIT"/>
    <property type="match status" value="1"/>
</dbReference>
<sequence length="339" mass="35720">MQGMTNSIGFPGRRFVTAGLALLGMAFTASATANGCVILGSTSKFTVGQGTPVLIPGNASEGDVIKTGMGNSGGNQWQMTCDPGTYSFVARHVPSSSGDIVPLRVAGFGVASGVGIRLSVREHGSGSDGAMHRFPWTVRRTFDEDVKVSFTDDLQYELIRMSGELYYGAIEPVQVGTSYVEGGDGEYRSIWINDLSFSRPSCGIEGGDGFMREVALGTHSSSVFARPGDASPWVPFALTSANCSDPGGVFADITFGFAHDADADDSTLFAMPTGKVKGVGIEVAQDNVDSTSFVPGVKGTMPAVSTGNHYKFKARLKRTTAALQAGSFRRATIVMVEFR</sequence>
<dbReference type="AlphaFoldDB" id="A0A4R0YHT8"/>
<feature type="domain" description="Fimbrial-type adhesion" evidence="2">
    <location>
        <begin position="200"/>
        <end position="330"/>
    </location>
</feature>
<evidence type="ECO:0000259" key="2">
    <source>
        <dbReference type="Pfam" id="PF00419"/>
    </source>
</evidence>
<name>A0A4R0YHT8_9GAMM</name>
<evidence type="ECO:0000313" key="3">
    <source>
        <dbReference type="EMBL" id="TCI07990.1"/>
    </source>
</evidence>
<dbReference type="InterPro" id="IPR050263">
    <property type="entry name" value="Bact_Fimbrial_Adh_Pro"/>
</dbReference>
<dbReference type="GO" id="GO:0043709">
    <property type="term" value="P:cell adhesion involved in single-species biofilm formation"/>
    <property type="evidence" value="ECO:0007669"/>
    <property type="project" value="TreeGrafter"/>
</dbReference>
<gene>
    <name evidence="3" type="ORF">EZM97_25325</name>
</gene>
<dbReference type="Proteomes" id="UP000291822">
    <property type="component" value="Unassembled WGS sequence"/>
</dbReference>
<dbReference type="EMBL" id="SJTG01000004">
    <property type="protein sequence ID" value="TCI07990.1"/>
    <property type="molecule type" value="Genomic_DNA"/>
</dbReference>
<dbReference type="InterPro" id="IPR036937">
    <property type="entry name" value="Adhesion_dom_fimbrial_sf"/>
</dbReference>
<comment type="caution">
    <text evidence="3">The sequence shown here is derived from an EMBL/GenBank/DDBJ whole genome shotgun (WGS) entry which is preliminary data.</text>
</comment>
<dbReference type="Pfam" id="PF00419">
    <property type="entry name" value="Fimbrial"/>
    <property type="match status" value="1"/>
</dbReference>
<accession>A0A4R0YHT8</accession>
<dbReference type="InterPro" id="IPR008966">
    <property type="entry name" value="Adhesion_dom_sf"/>
</dbReference>
<dbReference type="SUPFAM" id="SSF49401">
    <property type="entry name" value="Bacterial adhesins"/>
    <property type="match status" value="1"/>
</dbReference>
<proteinExistence type="predicted"/>